<dbReference type="Pfam" id="PF00250">
    <property type="entry name" value="Forkhead"/>
    <property type="match status" value="1"/>
</dbReference>
<dbReference type="PROSITE" id="PS00658">
    <property type="entry name" value="FORK_HEAD_2"/>
    <property type="match status" value="1"/>
</dbReference>
<evidence type="ECO:0000259" key="7">
    <source>
        <dbReference type="PROSITE" id="PS50039"/>
    </source>
</evidence>
<evidence type="ECO:0000256" key="3">
    <source>
        <dbReference type="ARBA" id="ARBA00023125"/>
    </source>
</evidence>
<organism evidence="8 9">
    <name type="scientific">Pristionchus fissidentatus</name>
    <dbReference type="NCBI Taxonomy" id="1538716"/>
    <lineage>
        <taxon>Eukaryota</taxon>
        <taxon>Metazoa</taxon>
        <taxon>Ecdysozoa</taxon>
        <taxon>Nematoda</taxon>
        <taxon>Chromadorea</taxon>
        <taxon>Rhabditida</taxon>
        <taxon>Rhabditina</taxon>
        <taxon>Diplogasteromorpha</taxon>
        <taxon>Diplogasteroidea</taxon>
        <taxon>Neodiplogasteridae</taxon>
        <taxon>Pristionchus</taxon>
    </lineage>
</organism>
<dbReference type="GO" id="GO:0005634">
    <property type="term" value="C:nucleus"/>
    <property type="evidence" value="ECO:0007669"/>
    <property type="project" value="UniProtKB-SubCell"/>
</dbReference>
<keyword evidence="5 6" id="KW-0539">Nucleus</keyword>
<dbReference type="Gene3D" id="1.10.10.10">
    <property type="entry name" value="Winged helix-like DNA-binding domain superfamily/Winged helix DNA-binding domain"/>
    <property type="match status" value="1"/>
</dbReference>
<dbReference type="EMBL" id="BTSY01000005">
    <property type="protein sequence ID" value="GMT29694.1"/>
    <property type="molecule type" value="Genomic_DNA"/>
</dbReference>
<reference evidence="8" key="1">
    <citation type="submission" date="2023-10" db="EMBL/GenBank/DDBJ databases">
        <title>Genome assembly of Pristionchus species.</title>
        <authorList>
            <person name="Yoshida K."/>
            <person name="Sommer R.J."/>
        </authorList>
    </citation>
    <scope>NUCLEOTIDE SEQUENCE</scope>
    <source>
        <strain evidence="8">RS5133</strain>
    </source>
</reference>
<feature type="domain" description="Fork-head" evidence="7">
    <location>
        <begin position="24"/>
        <end position="104"/>
    </location>
</feature>
<name>A0AAV5WIT5_9BILA</name>
<gene>
    <name evidence="8" type="ORF">PFISCL1PPCAC_20991</name>
</gene>
<dbReference type="CDD" id="cd00059">
    <property type="entry name" value="FH_FOX"/>
    <property type="match status" value="1"/>
</dbReference>
<sequence length="110" mass="12759">TDDESNADTNVSIYDFAKMETANRPKVPYPTLIALACKLSTSGALRVQEMYEFIRRMYPFYRNSDLSWQNSIRHSLTAAKKFEKSDPEKKGSKWMIIPSKMANMEKQIKK</sequence>
<evidence type="ECO:0000256" key="4">
    <source>
        <dbReference type="ARBA" id="ARBA00023163"/>
    </source>
</evidence>
<dbReference type="PROSITE" id="PS50039">
    <property type="entry name" value="FORK_HEAD_3"/>
    <property type="match status" value="1"/>
</dbReference>
<protein>
    <recommendedName>
        <fullName evidence="7">Fork-head domain-containing protein</fullName>
    </recommendedName>
</protein>
<feature type="DNA-binding region" description="Fork-head" evidence="6">
    <location>
        <begin position="24"/>
        <end position="104"/>
    </location>
</feature>
<dbReference type="InterPro" id="IPR047119">
    <property type="entry name" value="FOXN2/3-like"/>
</dbReference>
<dbReference type="SUPFAM" id="SSF46785">
    <property type="entry name" value="Winged helix' DNA-binding domain"/>
    <property type="match status" value="1"/>
</dbReference>
<keyword evidence="9" id="KW-1185">Reference proteome</keyword>
<evidence type="ECO:0000256" key="5">
    <source>
        <dbReference type="ARBA" id="ARBA00023242"/>
    </source>
</evidence>
<evidence type="ECO:0000256" key="1">
    <source>
        <dbReference type="ARBA" id="ARBA00004123"/>
    </source>
</evidence>
<keyword evidence="2" id="KW-0805">Transcription regulation</keyword>
<proteinExistence type="predicted"/>
<evidence type="ECO:0000313" key="8">
    <source>
        <dbReference type="EMBL" id="GMT29694.1"/>
    </source>
</evidence>
<dbReference type="InterPro" id="IPR030456">
    <property type="entry name" value="TF_fork_head_CS_2"/>
</dbReference>
<keyword evidence="4" id="KW-0804">Transcription</keyword>
<dbReference type="InterPro" id="IPR036390">
    <property type="entry name" value="WH_DNA-bd_sf"/>
</dbReference>
<dbReference type="SMART" id="SM00339">
    <property type="entry name" value="FH"/>
    <property type="match status" value="1"/>
</dbReference>
<dbReference type="InterPro" id="IPR036388">
    <property type="entry name" value="WH-like_DNA-bd_sf"/>
</dbReference>
<dbReference type="PANTHER" id="PTHR13962">
    <property type="entry name" value="FORKHEAD BOX PROTEIN N3-LIKE PROTEIN-RELATED"/>
    <property type="match status" value="1"/>
</dbReference>
<comment type="caution">
    <text evidence="8">The sequence shown here is derived from an EMBL/GenBank/DDBJ whole genome shotgun (WGS) entry which is preliminary data.</text>
</comment>
<evidence type="ECO:0000256" key="6">
    <source>
        <dbReference type="PROSITE-ProRule" id="PRU00089"/>
    </source>
</evidence>
<evidence type="ECO:0000256" key="2">
    <source>
        <dbReference type="ARBA" id="ARBA00023015"/>
    </source>
</evidence>
<keyword evidence="3 6" id="KW-0238">DNA-binding</keyword>
<dbReference type="GO" id="GO:0000987">
    <property type="term" value="F:cis-regulatory region sequence-specific DNA binding"/>
    <property type="evidence" value="ECO:0007669"/>
    <property type="project" value="TreeGrafter"/>
</dbReference>
<evidence type="ECO:0000313" key="9">
    <source>
        <dbReference type="Proteomes" id="UP001432322"/>
    </source>
</evidence>
<comment type="subcellular location">
    <subcellularLocation>
        <location evidence="1 6">Nucleus</location>
    </subcellularLocation>
</comment>
<feature type="non-terminal residue" evidence="8">
    <location>
        <position position="1"/>
    </location>
</feature>
<dbReference type="PRINTS" id="PR00053">
    <property type="entry name" value="FORKHEAD"/>
</dbReference>
<dbReference type="GO" id="GO:0003700">
    <property type="term" value="F:DNA-binding transcription factor activity"/>
    <property type="evidence" value="ECO:0007669"/>
    <property type="project" value="InterPro"/>
</dbReference>
<feature type="non-terminal residue" evidence="8">
    <location>
        <position position="110"/>
    </location>
</feature>
<dbReference type="InterPro" id="IPR001766">
    <property type="entry name" value="Fork_head_dom"/>
</dbReference>
<accession>A0AAV5WIT5</accession>
<dbReference type="PANTHER" id="PTHR13962:SF17">
    <property type="entry name" value="FORKHEAD BOX PROTEIN N4"/>
    <property type="match status" value="1"/>
</dbReference>
<dbReference type="Proteomes" id="UP001432322">
    <property type="component" value="Unassembled WGS sequence"/>
</dbReference>
<dbReference type="AlphaFoldDB" id="A0AAV5WIT5"/>